<dbReference type="Proteomes" id="UP000035762">
    <property type="component" value="Unassembled WGS sequence"/>
</dbReference>
<evidence type="ECO:0000256" key="1">
    <source>
        <dbReference type="SAM" id="MobiDB-lite"/>
    </source>
</evidence>
<evidence type="ECO:0000313" key="2">
    <source>
        <dbReference type="EMBL" id="CEG07138.1"/>
    </source>
</evidence>
<feature type="region of interest" description="Disordered" evidence="1">
    <location>
        <begin position="125"/>
        <end position="145"/>
    </location>
</feature>
<comment type="caution">
    <text evidence="2">The sequence shown here is derived from an EMBL/GenBank/DDBJ whole genome shotgun (WGS) entry which is preliminary data.</text>
</comment>
<feature type="region of interest" description="Disordered" evidence="1">
    <location>
        <begin position="1"/>
        <end position="72"/>
    </location>
</feature>
<protein>
    <submittedName>
        <fullName evidence="2">Uncharacterized protein</fullName>
    </submittedName>
</protein>
<feature type="compositionally biased region" description="Basic and acidic residues" evidence="1">
    <location>
        <begin position="50"/>
        <end position="70"/>
    </location>
</feature>
<organism evidence="2 3">
    <name type="scientific">Afipia felis</name>
    <name type="common">Cat scratch disease bacillus</name>
    <dbReference type="NCBI Taxonomy" id="1035"/>
    <lineage>
        <taxon>Bacteria</taxon>
        <taxon>Pseudomonadati</taxon>
        <taxon>Pseudomonadota</taxon>
        <taxon>Alphaproteobacteria</taxon>
        <taxon>Hyphomicrobiales</taxon>
        <taxon>Nitrobacteraceae</taxon>
        <taxon>Afipia</taxon>
    </lineage>
</organism>
<evidence type="ECO:0000313" key="3">
    <source>
        <dbReference type="Proteomes" id="UP000035762"/>
    </source>
</evidence>
<keyword evidence="3" id="KW-1185">Reference proteome</keyword>
<dbReference type="AlphaFoldDB" id="A0A090N6N0"/>
<name>A0A090N6N0_AFIFE</name>
<feature type="compositionally biased region" description="Basic and acidic residues" evidence="1">
    <location>
        <begin position="125"/>
        <end position="141"/>
    </location>
</feature>
<proteinExistence type="predicted"/>
<gene>
    <name evidence="2" type="ORF">BN961_00519</name>
</gene>
<accession>A0A090N6N0</accession>
<reference evidence="2 3" key="1">
    <citation type="journal article" date="2014" name="Genome Announc.">
        <title>Genome Sequence of Afipia felis Strain 76713, Isolated in Hospital Water Using an Amoeba Co-Culture Procedure.</title>
        <authorList>
            <person name="Benamar S."/>
            <person name="La Scola B."/>
            <person name="Croce O."/>
        </authorList>
    </citation>
    <scope>NUCLEOTIDE SEQUENCE [LARGE SCALE GENOMIC DNA]</scope>
    <source>
        <strain evidence="2 3">76713</strain>
    </source>
</reference>
<sequence length="192" mass="21509">MQRQQQRVQKPIMLEDIDPGIDADQERGPERHHHQHHRDALPALRQPRHRIGDRIANHEQDRGRDQRHGDAAQVGEDINVVGGEQIEIVEREFRQAVAKDAPPSEQIEGRRIRRLRDHGLRQRDLQHEAERHQEEQRHPDIGCDGGDPCRAGEDAAAFHCVSTTASSGANDTITCCPASNATSLPAALARAT</sequence>
<dbReference type="EMBL" id="CCAZ020000001">
    <property type="protein sequence ID" value="CEG07138.1"/>
    <property type="molecule type" value="Genomic_DNA"/>
</dbReference>